<evidence type="ECO:0000259" key="2">
    <source>
        <dbReference type="PROSITE" id="PS50263"/>
    </source>
</evidence>
<evidence type="ECO:0000313" key="4">
    <source>
        <dbReference type="Proteomes" id="UP000240493"/>
    </source>
</evidence>
<feature type="region of interest" description="Disordered" evidence="1">
    <location>
        <begin position="360"/>
        <end position="390"/>
    </location>
</feature>
<feature type="region of interest" description="Disordered" evidence="1">
    <location>
        <begin position="296"/>
        <end position="341"/>
    </location>
</feature>
<feature type="region of interest" description="Disordered" evidence="1">
    <location>
        <begin position="472"/>
        <end position="550"/>
    </location>
</feature>
<dbReference type="Gene3D" id="3.60.110.10">
    <property type="entry name" value="Carbon-nitrogen hydrolase"/>
    <property type="match status" value="1"/>
</dbReference>
<feature type="compositionally biased region" description="Basic residues" evidence="1">
    <location>
        <begin position="595"/>
        <end position="611"/>
    </location>
</feature>
<accession>A0A2T3ZB39</accession>
<gene>
    <name evidence="3" type="ORF">M441DRAFT_164798</name>
</gene>
<dbReference type="Proteomes" id="UP000240493">
    <property type="component" value="Unassembled WGS sequence"/>
</dbReference>
<dbReference type="GO" id="GO:0008418">
    <property type="term" value="F:protein-N-terminal asparagine amidohydrolase activity"/>
    <property type="evidence" value="ECO:0007669"/>
    <property type="project" value="InterPro"/>
</dbReference>
<reference evidence="3 4" key="1">
    <citation type="submission" date="2016-07" db="EMBL/GenBank/DDBJ databases">
        <title>Multiple horizontal gene transfer events from other fungi enriched the ability of initially mycotrophic Trichoderma (Ascomycota) to feed on dead plant biomass.</title>
        <authorList>
            <consortium name="DOE Joint Genome Institute"/>
            <person name="Aerts A."/>
            <person name="Atanasova L."/>
            <person name="Chenthamara K."/>
            <person name="Zhang J."/>
            <person name="Grujic M."/>
            <person name="Henrissat B."/>
            <person name="Kuo A."/>
            <person name="Salamov A."/>
            <person name="Lipzen A."/>
            <person name="Labutti K."/>
            <person name="Barry K."/>
            <person name="Miao Y."/>
            <person name="Rahimi M.J."/>
            <person name="Shen Q."/>
            <person name="Grigoriev I.V."/>
            <person name="Kubicek C.P."/>
            <person name="Druzhinina I.S."/>
        </authorList>
    </citation>
    <scope>NUCLEOTIDE SEQUENCE [LARGE SCALE GENOMIC DNA]</scope>
    <source>
        <strain evidence="3 4">CBS 433.97</strain>
    </source>
</reference>
<dbReference type="InterPro" id="IPR039703">
    <property type="entry name" value="Nta1"/>
</dbReference>
<dbReference type="STRING" id="1042311.A0A2T3ZB39"/>
<dbReference type="InterPro" id="IPR003010">
    <property type="entry name" value="C-N_Hydrolase"/>
</dbReference>
<dbReference type="GO" id="GO:0070773">
    <property type="term" value="F:protein-N-terminal glutamine amidohydrolase activity"/>
    <property type="evidence" value="ECO:0007669"/>
    <property type="project" value="InterPro"/>
</dbReference>
<dbReference type="PROSITE" id="PS50263">
    <property type="entry name" value="CN_HYDROLASE"/>
    <property type="match status" value="1"/>
</dbReference>
<feature type="compositionally biased region" description="Basic and acidic residues" evidence="1">
    <location>
        <begin position="360"/>
        <end position="377"/>
    </location>
</feature>
<sequence length="777" mass="87874">MRIACLQFAPHVADVENNLSKADEILNQVDAESLEIDLLVLPELAFTGYNFKSLAHISPYLEECSTGISSLWARNTALKHDCTVVVGYPEKVDPALNWPTDPQYYNSAITVNGDGETVANYRKVHLYYTDETWALEGSHGFLAQRIPGLGQTAMGICMDLNPYKFEAPWNKFEFGQHVLNSGARLVVVPMAWLTNDEQQEFLSALQDPDTMSLLYWVSRLEPLIRAQSNQEVIVVFANRCGTEGETTYVGTSAVIGIQSGEIYVYGIMGRGETGLLVVDTDSEPYARLAYQPLQPVVRSDNDGSPELEAGSRNNTAQFNDSQNEAWESPERPKDRLTSSAHQRENDLHACYGNAANNVNERQHHQSSKYDEEHDYHSSNRPQANHVPRVPSRKLNIESLQLDIPADQYMLRRYLESESPVSHIDTFNPSIQSITSPEPFRGLRKDRDDYVAFYPDNMEDEKRFSMRSDVSVWNNQPGRPRQTSVSLVAPSGLPHVATHERSRNVEIATSTRLQGGNKSRNKAHSQRRSSDWNSRRDSEYGQPISRQSSHYHLREHYNQSQNDEMARSYSSSAVLPLHLLQSHTASQATPDEVGRGRRRSSHKHPTDRRRGSRSTQMSNKEPIDLSQFTLIEEYPSASCPVHGSRPASGTRRQSHSKARGRSGNRSQAVPEAQPARKQSNRRMSSQNESHRSGYGLSHRPIHSTRPELEHLTRERKKDERESYEEHSANIISGPKTPTAMLLIPDLELPDGLEKTFSLLKCVEKAPEHIVRRRVSSFW</sequence>
<dbReference type="Pfam" id="PF00795">
    <property type="entry name" value="CN_hydrolase"/>
    <property type="match status" value="1"/>
</dbReference>
<organism evidence="3 4">
    <name type="scientific">Trichoderma asperellum (strain ATCC 204424 / CBS 433.97 / NBRC 101777)</name>
    <dbReference type="NCBI Taxonomy" id="1042311"/>
    <lineage>
        <taxon>Eukaryota</taxon>
        <taxon>Fungi</taxon>
        <taxon>Dikarya</taxon>
        <taxon>Ascomycota</taxon>
        <taxon>Pezizomycotina</taxon>
        <taxon>Sordariomycetes</taxon>
        <taxon>Hypocreomycetidae</taxon>
        <taxon>Hypocreales</taxon>
        <taxon>Hypocreaceae</taxon>
        <taxon>Trichoderma</taxon>
    </lineage>
</organism>
<dbReference type="InterPro" id="IPR036526">
    <property type="entry name" value="C-N_Hydrolase_sf"/>
</dbReference>
<evidence type="ECO:0000313" key="3">
    <source>
        <dbReference type="EMBL" id="PTB42028.1"/>
    </source>
</evidence>
<feature type="compositionally biased region" description="Basic residues" evidence="1">
    <location>
        <begin position="651"/>
        <end position="661"/>
    </location>
</feature>
<feature type="compositionally biased region" description="Basic and acidic residues" evidence="1">
    <location>
        <begin position="328"/>
        <end position="341"/>
    </location>
</feature>
<dbReference type="EMBL" id="KZ679260">
    <property type="protein sequence ID" value="PTB42028.1"/>
    <property type="molecule type" value="Genomic_DNA"/>
</dbReference>
<name>A0A2T3ZB39_TRIA4</name>
<feature type="compositionally biased region" description="Polar residues" evidence="1">
    <location>
        <begin position="472"/>
        <end position="485"/>
    </location>
</feature>
<dbReference type="AlphaFoldDB" id="A0A2T3ZB39"/>
<dbReference type="OrthoDB" id="201515at2759"/>
<dbReference type="PANTHER" id="PTHR11750:SF26">
    <property type="entry name" value="PROTEIN N-TERMINAL AMIDASE"/>
    <property type="match status" value="1"/>
</dbReference>
<evidence type="ECO:0000256" key="1">
    <source>
        <dbReference type="SAM" id="MobiDB-lite"/>
    </source>
</evidence>
<feature type="compositionally biased region" description="Polar residues" evidence="1">
    <location>
        <begin position="311"/>
        <end position="325"/>
    </location>
</feature>
<feature type="compositionally biased region" description="Polar residues" evidence="1">
    <location>
        <begin position="506"/>
        <end position="517"/>
    </location>
</feature>
<feature type="domain" description="CN hydrolase" evidence="2">
    <location>
        <begin position="1"/>
        <end position="282"/>
    </location>
</feature>
<proteinExistence type="predicted"/>
<keyword evidence="4" id="KW-1185">Reference proteome</keyword>
<feature type="region of interest" description="Disordered" evidence="1">
    <location>
        <begin position="636"/>
        <end position="731"/>
    </location>
</feature>
<feature type="region of interest" description="Disordered" evidence="1">
    <location>
        <begin position="583"/>
        <end position="621"/>
    </location>
</feature>
<dbReference type="CDD" id="cd07566">
    <property type="entry name" value="ScNTA1_like"/>
    <property type="match status" value="1"/>
</dbReference>
<feature type="compositionally biased region" description="Basic and acidic residues" evidence="1">
    <location>
        <begin position="703"/>
        <end position="726"/>
    </location>
</feature>
<dbReference type="PANTHER" id="PTHR11750">
    <property type="entry name" value="PROTEIN N-TERMINAL AMIDASE"/>
    <property type="match status" value="1"/>
</dbReference>
<dbReference type="SUPFAM" id="SSF56317">
    <property type="entry name" value="Carbon-nitrogen hydrolase"/>
    <property type="match status" value="1"/>
</dbReference>
<dbReference type="GO" id="GO:0030163">
    <property type="term" value="P:protein catabolic process"/>
    <property type="evidence" value="ECO:0007669"/>
    <property type="project" value="TreeGrafter"/>
</dbReference>
<feature type="compositionally biased region" description="Basic and acidic residues" evidence="1">
    <location>
        <begin position="527"/>
        <end position="538"/>
    </location>
</feature>
<protein>
    <recommendedName>
        <fullName evidence="2">CN hydrolase domain-containing protein</fullName>
    </recommendedName>
</protein>